<name>A0A430AW17_9ENTE</name>
<dbReference type="PANTHER" id="PTHR30153:SF2">
    <property type="entry name" value="REPLICATIVE DNA HELICASE"/>
    <property type="match status" value="1"/>
</dbReference>
<dbReference type="RefSeq" id="WP_126808679.1">
    <property type="nucleotide sequence ID" value="NZ_NGKA01000008.1"/>
</dbReference>
<feature type="domain" description="SF4 helicase" evidence="1">
    <location>
        <begin position="184"/>
        <end position="453"/>
    </location>
</feature>
<dbReference type="Pfam" id="PF03796">
    <property type="entry name" value="DnaB_C"/>
    <property type="match status" value="1"/>
</dbReference>
<dbReference type="InterPro" id="IPR027417">
    <property type="entry name" value="P-loop_NTPase"/>
</dbReference>
<dbReference type="SUPFAM" id="SSF52540">
    <property type="entry name" value="P-loop containing nucleoside triphosphate hydrolases"/>
    <property type="match status" value="1"/>
</dbReference>
<proteinExistence type="predicted"/>
<sequence>MSFTEELLHHKKVADTQYVFSLYSDVNLFLEYKLDKSFITDGNTRLYYMILEQMIEKKNYQVIDSVNVEVYMGQQSDKLQKLFERAGGWSTIAESMNLIEANNIDVYYKEVMRYEALRKLNMYGYDIQSEWAAYNKLSYEELAATVEDKIGKIFAEGTTEEKVLDFKHDIRGMIKKADEGLTRGLPVYSRMLNATVNGMALGNITMVAGASGSGKTNFSLNQALTAMIENEEKLLVMCNEEDLGKWQQDMLTWHINNIQEGDFIKSRFHQGDFSADEHKSLDAAVEWMEEKLEDGLIQFVNFNTFSMDKSIRLMRRYIIQENVRYFIIDTLKLDNDLGSSLGDNSWLQLQQNMVKLYNVVKPSAHNCHVWVTYQLTKTQRTRFLDQTSLGMSKNVADVVSTLILIRNVLESEKGNDGLLIKKKRDREAKPLLKKEAEYMIAFIDKNRRGSTENQLVFKVDKGRNTMKDIGFTKVAQDY</sequence>
<keyword evidence="3" id="KW-1185">Reference proteome</keyword>
<dbReference type="Gene3D" id="1.10.860.10">
    <property type="entry name" value="DNAb Helicase, Chain A"/>
    <property type="match status" value="1"/>
</dbReference>
<dbReference type="GO" id="GO:0006260">
    <property type="term" value="P:DNA replication"/>
    <property type="evidence" value="ECO:0007669"/>
    <property type="project" value="InterPro"/>
</dbReference>
<dbReference type="GO" id="GO:0005829">
    <property type="term" value="C:cytosol"/>
    <property type="evidence" value="ECO:0007669"/>
    <property type="project" value="TreeGrafter"/>
</dbReference>
<dbReference type="OrthoDB" id="2498434at2"/>
<evidence type="ECO:0000313" key="3">
    <source>
        <dbReference type="Proteomes" id="UP000287605"/>
    </source>
</evidence>
<comment type="caution">
    <text evidence="2">The sequence shown here is derived from an EMBL/GenBank/DDBJ whole genome shotgun (WGS) entry which is preliminary data.</text>
</comment>
<accession>A0A430AW17</accession>
<reference evidence="2 3" key="1">
    <citation type="submission" date="2017-05" db="EMBL/GenBank/DDBJ databases">
        <title>Vagococcus spp. assemblies.</title>
        <authorList>
            <person name="Gulvik C.A."/>
        </authorList>
    </citation>
    <scope>NUCLEOTIDE SEQUENCE [LARGE SCALE GENOMIC DNA]</scope>
    <source>
        <strain evidence="2 3">CCUG 51432</strain>
    </source>
</reference>
<gene>
    <name evidence="2" type="ORF">CBF29_06530</name>
</gene>
<evidence type="ECO:0000313" key="2">
    <source>
        <dbReference type="EMBL" id="RSU12250.1"/>
    </source>
</evidence>
<dbReference type="Gene3D" id="3.40.50.300">
    <property type="entry name" value="P-loop containing nucleotide triphosphate hydrolases"/>
    <property type="match status" value="1"/>
</dbReference>
<protein>
    <recommendedName>
        <fullName evidence="1">SF4 helicase domain-containing protein</fullName>
    </recommendedName>
</protein>
<dbReference type="InterPro" id="IPR007694">
    <property type="entry name" value="DNA_helicase_DnaB-like_C"/>
</dbReference>
<organism evidence="2 3">
    <name type="scientific">Vagococcus elongatus</name>
    <dbReference type="NCBI Taxonomy" id="180344"/>
    <lineage>
        <taxon>Bacteria</taxon>
        <taxon>Bacillati</taxon>
        <taxon>Bacillota</taxon>
        <taxon>Bacilli</taxon>
        <taxon>Lactobacillales</taxon>
        <taxon>Enterococcaceae</taxon>
        <taxon>Vagococcus</taxon>
    </lineage>
</organism>
<dbReference type="GO" id="GO:0005524">
    <property type="term" value="F:ATP binding"/>
    <property type="evidence" value="ECO:0007669"/>
    <property type="project" value="InterPro"/>
</dbReference>
<dbReference type="Proteomes" id="UP000287605">
    <property type="component" value="Unassembled WGS sequence"/>
</dbReference>
<dbReference type="InterPro" id="IPR016136">
    <property type="entry name" value="DNA_helicase_N/primase_C"/>
</dbReference>
<dbReference type="AlphaFoldDB" id="A0A430AW17"/>
<dbReference type="PANTHER" id="PTHR30153">
    <property type="entry name" value="REPLICATIVE DNA HELICASE DNAB"/>
    <property type="match status" value="1"/>
</dbReference>
<evidence type="ECO:0000259" key="1">
    <source>
        <dbReference type="Pfam" id="PF03796"/>
    </source>
</evidence>
<dbReference type="EMBL" id="NGKA01000008">
    <property type="protein sequence ID" value="RSU12250.1"/>
    <property type="molecule type" value="Genomic_DNA"/>
</dbReference>
<dbReference type="GO" id="GO:0003678">
    <property type="term" value="F:DNA helicase activity"/>
    <property type="evidence" value="ECO:0007669"/>
    <property type="project" value="InterPro"/>
</dbReference>